<dbReference type="GO" id="GO:0008203">
    <property type="term" value="P:cholesterol metabolic process"/>
    <property type="evidence" value="ECO:0007669"/>
    <property type="project" value="UniProtKB-KW"/>
</dbReference>
<dbReference type="EMBL" id="BLLB01000002">
    <property type="protein sequence ID" value="GFH01833.1"/>
    <property type="molecule type" value="Genomic_DNA"/>
</dbReference>
<sequence length="409" mass="45147">MLRLGNSFIQNPHSTYAQMRRQGPAQPVMMWGGVRVWMVTRYDQARALLADPRVKKDGPTATRLFPPGTDGSIGSVLGDNMLFKDPPDHTRLRRFVTAAFTAHSVKRLRPTIVRIADDLLAGFGTEADVDLMQTFAQPLPVRVIGELLGVPPAGQDTFLSLVIPIFTSTDTDELHAAQKELTDLLQGIIAAKRNDPGEDVLSSLVHHRDDGDRLSESELLGTAFLLIIAGYDTTVNLIGNGIHALLRHPDQLQAVRADRRLLPAAVEEILRYESPLNTATVRFTAEPITLGHIEIPAGELLLIALLGANRDDERFTDPHRFDVSRPQNRHIAFGHGIHHCVGAPLARMEGEVALERLLDHYEDIRLTDTGPLTYRPTTLMRGLQALPVTVRTAEPERTPAADKSTQKDC</sequence>
<dbReference type="GO" id="GO:0005506">
    <property type="term" value="F:iron ion binding"/>
    <property type="evidence" value="ECO:0007669"/>
    <property type="project" value="InterPro"/>
</dbReference>
<dbReference type="InterPro" id="IPR036396">
    <property type="entry name" value="Cyt_P450_sf"/>
</dbReference>
<dbReference type="CDD" id="cd11029">
    <property type="entry name" value="CYP107-like"/>
    <property type="match status" value="1"/>
</dbReference>
<comment type="cofactor">
    <cofactor evidence="1">
        <name>heme</name>
        <dbReference type="ChEBI" id="CHEBI:30413"/>
    </cofactor>
</comment>
<evidence type="ECO:0000256" key="2">
    <source>
        <dbReference type="ARBA" id="ARBA00010617"/>
    </source>
</evidence>
<evidence type="ECO:0000256" key="3">
    <source>
        <dbReference type="ARBA" id="ARBA00022548"/>
    </source>
</evidence>
<keyword evidence="11" id="KW-1207">Sterol metabolism</keyword>
<evidence type="ECO:0000256" key="9">
    <source>
        <dbReference type="ARBA" id="ARBA00023033"/>
    </source>
</evidence>
<evidence type="ECO:0000256" key="12">
    <source>
        <dbReference type="ARBA" id="ARBA00023221"/>
    </source>
</evidence>
<dbReference type="GO" id="GO:0016042">
    <property type="term" value="P:lipid catabolic process"/>
    <property type="evidence" value="ECO:0007669"/>
    <property type="project" value="UniProtKB-KW"/>
</dbReference>
<keyword evidence="3" id="KW-0153">Cholesterol metabolism</keyword>
<evidence type="ECO:0000256" key="16">
    <source>
        <dbReference type="ARBA" id="ARBA00082981"/>
    </source>
</evidence>
<evidence type="ECO:0000256" key="11">
    <source>
        <dbReference type="ARBA" id="ARBA00023166"/>
    </source>
</evidence>
<proteinExistence type="inferred from homology"/>
<evidence type="ECO:0000256" key="17">
    <source>
        <dbReference type="ARBA" id="ARBA00083909"/>
    </source>
</evidence>
<evidence type="ECO:0000256" key="18">
    <source>
        <dbReference type="RuleBase" id="RU000461"/>
    </source>
</evidence>
<evidence type="ECO:0000256" key="7">
    <source>
        <dbReference type="ARBA" id="ARBA00023002"/>
    </source>
</evidence>
<dbReference type="PRINTS" id="PR00359">
    <property type="entry name" value="BP450"/>
</dbReference>
<dbReference type="PANTHER" id="PTHR46696">
    <property type="entry name" value="P450, PUTATIVE (EUROFUNG)-RELATED"/>
    <property type="match status" value="1"/>
</dbReference>
<evidence type="ECO:0000256" key="5">
    <source>
        <dbReference type="ARBA" id="ARBA00022723"/>
    </source>
</evidence>
<gene>
    <name evidence="19" type="ORF">MHIP_23160</name>
</gene>
<keyword evidence="4 18" id="KW-0349">Heme</keyword>
<keyword evidence="7 18" id="KW-0560">Oxidoreductase</keyword>
<dbReference type="Gene3D" id="1.10.630.10">
    <property type="entry name" value="Cytochrome P450"/>
    <property type="match status" value="1"/>
</dbReference>
<evidence type="ECO:0000313" key="19">
    <source>
        <dbReference type="EMBL" id="GFH01833.1"/>
    </source>
</evidence>
<dbReference type="PANTHER" id="PTHR46696:SF1">
    <property type="entry name" value="CYTOCHROME P450 YJIB-RELATED"/>
    <property type="match status" value="1"/>
</dbReference>
<evidence type="ECO:0000256" key="15">
    <source>
        <dbReference type="ARBA" id="ARBA00079588"/>
    </source>
</evidence>
<keyword evidence="12" id="KW-0753">Steroid metabolism</keyword>
<keyword evidence="8 18" id="KW-0408">Iron</keyword>
<dbReference type="Pfam" id="PF00067">
    <property type="entry name" value="p450"/>
    <property type="match status" value="2"/>
</dbReference>
<dbReference type="SUPFAM" id="SSF48264">
    <property type="entry name" value="Cytochrome P450"/>
    <property type="match status" value="1"/>
</dbReference>
<evidence type="ECO:0000256" key="13">
    <source>
        <dbReference type="ARBA" id="ARBA00049645"/>
    </source>
</evidence>
<name>A0A7I9ZLW5_9MYCO</name>
<evidence type="ECO:0000313" key="20">
    <source>
        <dbReference type="Proteomes" id="UP000465304"/>
    </source>
</evidence>
<dbReference type="Proteomes" id="UP000465304">
    <property type="component" value="Unassembled WGS sequence"/>
</dbReference>
<evidence type="ECO:0000256" key="1">
    <source>
        <dbReference type="ARBA" id="ARBA00001971"/>
    </source>
</evidence>
<evidence type="ECO:0000256" key="14">
    <source>
        <dbReference type="ARBA" id="ARBA00070775"/>
    </source>
</evidence>
<comment type="caution">
    <text evidence="19">The sequence shown here is derived from an EMBL/GenBank/DDBJ whole genome shotgun (WGS) entry which is preliminary data.</text>
</comment>
<evidence type="ECO:0000256" key="10">
    <source>
        <dbReference type="ARBA" id="ARBA00023098"/>
    </source>
</evidence>
<organism evidence="19 20">
    <name type="scientific">Mycolicibacterium hippocampi</name>
    <dbReference type="NCBI Taxonomy" id="659824"/>
    <lineage>
        <taxon>Bacteria</taxon>
        <taxon>Bacillati</taxon>
        <taxon>Actinomycetota</taxon>
        <taxon>Actinomycetes</taxon>
        <taxon>Mycobacteriales</taxon>
        <taxon>Mycobacteriaceae</taxon>
        <taxon>Mycolicibacterium</taxon>
    </lineage>
</organism>
<keyword evidence="10" id="KW-0443">Lipid metabolism</keyword>
<reference evidence="19 20" key="1">
    <citation type="journal article" date="2019" name="Emerg. Microbes Infect.">
        <title>Comprehensive subspecies identification of 175 nontuberculous mycobacteria species based on 7547 genomic profiles.</title>
        <authorList>
            <person name="Matsumoto Y."/>
            <person name="Kinjo T."/>
            <person name="Motooka D."/>
            <person name="Nabeya D."/>
            <person name="Jung N."/>
            <person name="Uechi K."/>
            <person name="Horii T."/>
            <person name="Iida T."/>
            <person name="Fujita J."/>
            <person name="Nakamura S."/>
        </authorList>
    </citation>
    <scope>NUCLEOTIDE SEQUENCE [LARGE SCALE GENOMIC DNA]</scope>
    <source>
        <strain evidence="19 20">JCM 30996</strain>
    </source>
</reference>
<dbReference type="GO" id="GO:0020037">
    <property type="term" value="F:heme binding"/>
    <property type="evidence" value="ECO:0007669"/>
    <property type="project" value="InterPro"/>
</dbReference>
<protein>
    <recommendedName>
        <fullName evidence="14">Steroid C26-monooxygenase</fullName>
    </recommendedName>
    <alternativeName>
        <fullName evidence="15">Cholest-4-en-3-one C26-monooxygenase</fullName>
    </alternativeName>
    <alternativeName>
        <fullName evidence="17">Cholesterol C26-monooxygenase</fullName>
    </alternativeName>
    <alternativeName>
        <fullName evidence="16">Steroid C27-monooxygenase</fullName>
    </alternativeName>
</protein>
<dbReference type="InterPro" id="IPR002397">
    <property type="entry name" value="Cyt_P450_B"/>
</dbReference>
<dbReference type="GO" id="GO:0016705">
    <property type="term" value="F:oxidoreductase activity, acting on paired donors, with incorporation or reduction of molecular oxygen"/>
    <property type="evidence" value="ECO:0007669"/>
    <property type="project" value="InterPro"/>
</dbReference>
<evidence type="ECO:0000256" key="8">
    <source>
        <dbReference type="ARBA" id="ARBA00023004"/>
    </source>
</evidence>
<keyword evidence="5 18" id="KW-0479">Metal-binding</keyword>
<evidence type="ECO:0000256" key="4">
    <source>
        <dbReference type="ARBA" id="ARBA00022617"/>
    </source>
</evidence>
<dbReference type="PROSITE" id="PS00086">
    <property type="entry name" value="CYTOCHROME_P450"/>
    <property type="match status" value="1"/>
</dbReference>
<keyword evidence="6" id="KW-0442">Lipid degradation</keyword>
<keyword evidence="9 18" id="KW-0503">Monooxygenase</keyword>
<keyword evidence="20" id="KW-1185">Reference proteome</keyword>
<dbReference type="GO" id="GO:0004497">
    <property type="term" value="F:monooxygenase activity"/>
    <property type="evidence" value="ECO:0007669"/>
    <property type="project" value="UniProtKB-KW"/>
</dbReference>
<accession>A0A7I9ZLW5</accession>
<dbReference type="InterPro" id="IPR017972">
    <property type="entry name" value="Cyt_P450_CS"/>
</dbReference>
<dbReference type="PRINTS" id="PR00385">
    <property type="entry name" value="P450"/>
</dbReference>
<evidence type="ECO:0000256" key="6">
    <source>
        <dbReference type="ARBA" id="ARBA00022963"/>
    </source>
</evidence>
<comment type="pathway">
    <text evidence="13">Steroid metabolism; cholesterol degradation.</text>
</comment>
<dbReference type="AlphaFoldDB" id="A0A7I9ZLW5"/>
<dbReference type="InterPro" id="IPR001128">
    <property type="entry name" value="Cyt_P450"/>
</dbReference>
<dbReference type="RefSeq" id="WP_163888556.1">
    <property type="nucleotide sequence ID" value="NZ_BLLB01000002.1"/>
</dbReference>
<dbReference type="FunFam" id="1.10.630.10:FF:000018">
    <property type="entry name" value="Cytochrome P450 monooxygenase"/>
    <property type="match status" value="1"/>
</dbReference>
<comment type="similarity">
    <text evidence="2 18">Belongs to the cytochrome P450 family.</text>
</comment>